<reference evidence="2 3" key="1">
    <citation type="journal article" date="2019" name="Sci. Rep.">
        <title>Orb-weaving spider Araneus ventricosus genome elucidates the spidroin gene catalogue.</title>
        <authorList>
            <person name="Kono N."/>
            <person name="Nakamura H."/>
            <person name="Ohtoshi R."/>
            <person name="Moran D.A.P."/>
            <person name="Shinohara A."/>
            <person name="Yoshida Y."/>
            <person name="Fujiwara M."/>
            <person name="Mori M."/>
            <person name="Tomita M."/>
            <person name="Arakawa K."/>
        </authorList>
    </citation>
    <scope>NUCLEOTIDE SEQUENCE [LARGE SCALE GENOMIC DNA]</scope>
</reference>
<dbReference type="EMBL" id="BGPR01012857">
    <property type="protein sequence ID" value="GBN58028.1"/>
    <property type="molecule type" value="Genomic_DNA"/>
</dbReference>
<sequence length="105" mass="12035">MVQSGLIRKNLKKSKLNLIETNFRPRCEDSDKTKDLPTLAPRVETRYETRNPPHGGRVWEATLIHVSKQTSEQPCMLCLIVRQKWVEKTSLMTNGLASLFVNAQL</sequence>
<proteinExistence type="predicted"/>
<keyword evidence="3" id="KW-1185">Reference proteome</keyword>
<organism evidence="2 3">
    <name type="scientific">Araneus ventricosus</name>
    <name type="common">Orbweaver spider</name>
    <name type="synonym">Epeira ventricosa</name>
    <dbReference type="NCBI Taxonomy" id="182803"/>
    <lineage>
        <taxon>Eukaryota</taxon>
        <taxon>Metazoa</taxon>
        <taxon>Ecdysozoa</taxon>
        <taxon>Arthropoda</taxon>
        <taxon>Chelicerata</taxon>
        <taxon>Arachnida</taxon>
        <taxon>Araneae</taxon>
        <taxon>Araneomorphae</taxon>
        <taxon>Entelegynae</taxon>
        <taxon>Araneoidea</taxon>
        <taxon>Araneidae</taxon>
        <taxon>Araneus</taxon>
    </lineage>
</organism>
<protein>
    <submittedName>
        <fullName evidence="2">Uncharacterized protein</fullName>
    </submittedName>
</protein>
<accession>A0A4Y2Q1K0</accession>
<evidence type="ECO:0000313" key="3">
    <source>
        <dbReference type="Proteomes" id="UP000499080"/>
    </source>
</evidence>
<dbReference type="Proteomes" id="UP000499080">
    <property type="component" value="Unassembled WGS sequence"/>
</dbReference>
<gene>
    <name evidence="2" type="ORF">AVEN_80846_1</name>
</gene>
<feature type="region of interest" description="Disordered" evidence="1">
    <location>
        <begin position="27"/>
        <end position="52"/>
    </location>
</feature>
<comment type="caution">
    <text evidence="2">The sequence shown here is derived from an EMBL/GenBank/DDBJ whole genome shotgun (WGS) entry which is preliminary data.</text>
</comment>
<name>A0A4Y2Q1K0_ARAVE</name>
<evidence type="ECO:0000256" key="1">
    <source>
        <dbReference type="SAM" id="MobiDB-lite"/>
    </source>
</evidence>
<evidence type="ECO:0000313" key="2">
    <source>
        <dbReference type="EMBL" id="GBN58028.1"/>
    </source>
</evidence>
<dbReference type="AlphaFoldDB" id="A0A4Y2Q1K0"/>